<dbReference type="SMART" id="SM01288">
    <property type="entry name" value="FISNA"/>
    <property type="match status" value="1"/>
</dbReference>
<dbReference type="InterPro" id="IPR029495">
    <property type="entry name" value="NACHT-assoc"/>
</dbReference>
<feature type="domain" description="FISNA" evidence="4">
    <location>
        <begin position="197"/>
        <end position="269"/>
    </location>
</feature>
<organism evidence="5 6">
    <name type="scientific">Coregonus suidteri</name>
    <dbReference type="NCBI Taxonomy" id="861788"/>
    <lineage>
        <taxon>Eukaryota</taxon>
        <taxon>Metazoa</taxon>
        <taxon>Chordata</taxon>
        <taxon>Craniata</taxon>
        <taxon>Vertebrata</taxon>
        <taxon>Euteleostomi</taxon>
        <taxon>Actinopterygii</taxon>
        <taxon>Neopterygii</taxon>
        <taxon>Teleostei</taxon>
        <taxon>Protacanthopterygii</taxon>
        <taxon>Salmoniformes</taxon>
        <taxon>Salmonidae</taxon>
        <taxon>Coregoninae</taxon>
        <taxon>Coregonus</taxon>
    </lineage>
</organism>
<dbReference type="InterPro" id="IPR051261">
    <property type="entry name" value="NLR"/>
</dbReference>
<evidence type="ECO:0000256" key="3">
    <source>
        <dbReference type="SAM" id="MobiDB-lite"/>
    </source>
</evidence>
<name>A0AAN8Q514_9TELE</name>
<evidence type="ECO:0000313" key="6">
    <source>
        <dbReference type="Proteomes" id="UP001356427"/>
    </source>
</evidence>
<dbReference type="PANTHER" id="PTHR24106">
    <property type="entry name" value="NACHT, LRR AND CARD DOMAINS-CONTAINING"/>
    <property type="match status" value="1"/>
</dbReference>
<sequence>MSLSGEREEGGPASKMSLSGEREEGGPASKMSLSGEHDTKDKSPIKQERPASPVPSCVSIKSDQSMGLPIFFREGDFSTEQRNQQERSESEILSGQSSQSHQTDLASIFSLLEENIMTFVKNELKMFKRILSPELPEGFESQKQDKEVVDAEDEKQERAVPERGALKITLHVLRKMNQKELADTLEKNELAVICQRELKSNLKKKFQCVFEGIAKQGNPTLLNKIYTELYITEGGTGEVNNEHELRQIETTTRKQARPETAVKCNDIFKPLTGQDKFIRTVLTKG</sequence>
<keyword evidence="6" id="KW-1185">Reference proteome</keyword>
<proteinExistence type="predicted"/>
<protein>
    <recommendedName>
        <fullName evidence="4">FISNA domain-containing protein</fullName>
    </recommendedName>
</protein>
<evidence type="ECO:0000256" key="1">
    <source>
        <dbReference type="ARBA" id="ARBA00022614"/>
    </source>
</evidence>
<comment type="caution">
    <text evidence="5">The sequence shown here is derived from an EMBL/GenBank/DDBJ whole genome shotgun (WGS) entry which is preliminary data.</text>
</comment>
<dbReference type="Proteomes" id="UP001356427">
    <property type="component" value="Unassembled WGS sequence"/>
</dbReference>
<feature type="compositionally biased region" description="Basic and acidic residues" evidence="3">
    <location>
        <begin position="35"/>
        <end position="49"/>
    </location>
</feature>
<dbReference type="AlphaFoldDB" id="A0AAN8Q514"/>
<keyword evidence="1" id="KW-0433">Leucine-rich repeat</keyword>
<feature type="compositionally biased region" description="Basic and acidic residues" evidence="3">
    <location>
        <begin position="1"/>
        <end position="10"/>
    </location>
</feature>
<dbReference type="Pfam" id="PF14484">
    <property type="entry name" value="FISNA"/>
    <property type="match status" value="1"/>
</dbReference>
<evidence type="ECO:0000313" key="5">
    <source>
        <dbReference type="EMBL" id="KAK6291545.1"/>
    </source>
</evidence>
<dbReference type="InterPro" id="IPR011029">
    <property type="entry name" value="DEATH-like_dom_sf"/>
</dbReference>
<evidence type="ECO:0000259" key="4">
    <source>
        <dbReference type="SMART" id="SM01288"/>
    </source>
</evidence>
<feature type="non-terminal residue" evidence="5">
    <location>
        <position position="285"/>
    </location>
</feature>
<keyword evidence="2" id="KW-0677">Repeat</keyword>
<dbReference type="SUPFAM" id="SSF47986">
    <property type="entry name" value="DEATH domain"/>
    <property type="match status" value="1"/>
</dbReference>
<feature type="region of interest" description="Disordered" evidence="3">
    <location>
        <begin position="77"/>
        <end position="99"/>
    </location>
</feature>
<dbReference type="EMBL" id="JAGTTL010000040">
    <property type="protein sequence ID" value="KAK6291545.1"/>
    <property type="molecule type" value="Genomic_DNA"/>
</dbReference>
<feature type="region of interest" description="Disordered" evidence="3">
    <location>
        <begin position="1"/>
        <end position="61"/>
    </location>
</feature>
<evidence type="ECO:0000256" key="2">
    <source>
        <dbReference type="ARBA" id="ARBA00022737"/>
    </source>
</evidence>
<dbReference type="Gene3D" id="1.10.533.10">
    <property type="entry name" value="Death Domain, Fas"/>
    <property type="match status" value="1"/>
</dbReference>
<accession>A0AAN8Q514</accession>
<gene>
    <name evidence="5" type="ORF">J4Q44_G00383110</name>
</gene>
<reference evidence="5 6" key="1">
    <citation type="submission" date="2021-04" db="EMBL/GenBank/DDBJ databases">
        <authorList>
            <person name="De Guttry C."/>
            <person name="Zahm M."/>
            <person name="Klopp C."/>
            <person name="Cabau C."/>
            <person name="Louis A."/>
            <person name="Berthelot C."/>
            <person name="Parey E."/>
            <person name="Roest Crollius H."/>
            <person name="Montfort J."/>
            <person name="Robinson-Rechavi M."/>
            <person name="Bucao C."/>
            <person name="Bouchez O."/>
            <person name="Gislard M."/>
            <person name="Lluch J."/>
            <person name="Milhes M."/>
            <person name="Lampietro C."/>
            <person name="Lopez Roques C."/>
            <person name="Donnadieu C."/>
            <person name="Braasch I."/>
            <person name="Desvignes T."/>
            <person name="Postlethwait J."/>
            <person name="Bobe J."/>
            <person name="Wedekind C."/>
            <person name="Guiguen Y."/>
        </authorList>
    </citation>
    <scope>NUCLEOTIDE SEQUENCE [LARGE SCALE GENOMIC DNA]</scope>
    <source>
        <strain evidence="5">Cs_M1</strain>
        <tissue evidence="5">Blood</tissue>
    </source>
</reference>